<dbReference type="RefSeq" id="WP_147931567.1">
    <property type="nucleotide sequence ID" value="NZ_VOXD01000023.1"/>
</dbReference>
<keyword evidence="1" id="KW-0812">Transmembrane</keyword>
<keyword evidence="1" id="KW-1133">Transmembrane helix</keyword>
<evidence type="ECO:0000313" key="3">
    <source>
        <dbReference type="Proteomes" id="UP000321907"/>
    </source>
</evidence>
<sequence length="214" mass="23711">MAKVKQSLGVIVVLFLLIGLPLVSYYYLEKGFAYRKAAIETQSDFGKMPDLGAFTSVRGEHPTTYRGAMTVVSWLDPRKPVTIKQYGMMLDSLYTQFEDSPNLYFTNFVKGENAAATAAQFADQYNLPDTDMINFLATDDAAFAQSARDFKLPLTGGNMPGEAPIVALVDSSLTIVKHYDLSSRNETIGLVQLISVIIPLPVRRDLILDRSKEL</sequence>
<organism evidence="2 3">
    <name type="scientific">Neolewinella aurantiaca</name>
    <dbReference type="NCBI Taxonomy" id="2602767"/>
    <lineage>
        <taxon>Bacteria</taxon>
        <taxon>Pseudomonadati</taxon>
        <taxon>Bacteroidota</taxon>
        <taxon>Saprospiria</taxon>
        <taxon>Saprospirales</taxon>
        <taxon>Lewinellaceae</taxon>
        <taxon>Neolewinella</taxon>
    </lineage>
</organism>
<protein>
    <submittedName>
        <fullName evidence="2">Uncharacterized protein</fullName>
    </submittedName>
</protein>
<dbReference type="Proteomes" id="UP000321907">
    <property type="component" value="Unassembled WGS sequence"/>
</dbReference>
<evidence type="ECO:0000313" key="2">
    <source>
        <dbReference type="EMBL" id="TXF88438.1"/>
    </source>
</evidence>
<proteinExistence type="predicted"/>
<dbReference type="EMBL" id="VOXD01000023">
    <property type="protein sequence ID" value="TXF88438.1"/>
    <property type="molecule type" value="Genomic_DNA"/>
</dbReference>
<dbReference type="AlphaFoldDB" id="A0A5C7FSQ0"/>
<evidence type="ECO:0000256" key="1">
    <source>
        <dbReference type="SAM" id="Phobius"/>
    </source>
</evidence>
<comment type="caution">
    <text evidence="2">The sequence shown here is derived from an EMBL/GenBank/DDBJ whole genome shotgun (WGS) entry which is preliminary data.</text>
</comment>
<name>A0A5C7FSQ0_9BACT</name>
<reference evidence="2 3" key="1">
    <citation type="submission" date="2019-08" db="EMBL/GenBank/DDBJ databases">
        <title>Lewinella sp. strain SSH13 Genome sequencing and assembly.</title>
        <authorList>
            <person name="Kim I."/>
        </authorList>
    </citation>
    <scope>NUCLEOTIDE SEQUENCE [LARGE SCALE GENOMIC DNA]</scope>
    <source>
        <strain evidence="2 3">SSH13</strain>
    </source>
</reference>
<gene>
    <name evidence="2" type="ORF">FUA23_14985</name>
</gene>
<feature type="transmembrane region" description="Helical" evidence="1">
    <location>
        <begin position="6"/>
        <end position="28"/>
    </location>
</feature>
<keyword evidence="1" id="KW-0472">Membrane</keyword>
<keyword evidence="3" id="KW-1185">Reference proteome</keyword>
<dbReference type="OrthoDB" id="1492576at2"/>
<accession>A0A5C7FSQ0</accession>